<dbReference type="Gene3D" id="2.30.40.10">
    <property type="entry name" value="Urease, subunit C, domain 1"/>
    <property type="match status" value="1"/>
</dbReference>
<feature type="active site" description="Proton acceptor" evidence="2">
    <location>
        <position position="284"/>
    </location>
</feature>
<dbReference type="AlphaFoldDB" id="A0A5N0TBW8"/>
<accession>A0A5N0TBW8</accession>
<dbReference type="RefSeq" id="WP_150864226.1">
    <property type="nucleotide sequence ID" value="NZ_VYXP01000005.1"/>
</dbReference>
<comment type="caution">
    <text evidence="5">The sequence shown here is derived from an EMBL/GenBank/DDBJ whole genome shotgun (WGS) entry which is preliminary data.</text>
</comment>
<comment type="similarity">
    <text evidence="1">Belongs to the peptidase M38 family.</text>
</comment>
<feature type="binding site" evidence="3">
    <location>
        <position position="225"/>
    </location>
    <ligand>
        <name>Zn(2+)</name>
        <dbReference type="ChEBI" id="CHEBI:29105"/>
        <label>2</label>
        <note>catalytic</note>
    </ligand>
</feature>
<dbReference type="Proteomes" id="UP000325372">
    <property type="component" value="Unassembled WGS sequence"/>
</dbReference>
<dbReference type="SUPFAM" id="SSF51338">
    <property type="entry name" value="Composite domain of metallo-dependent hydrolases"/>
    <property type="match status" value="1"/>
</dbReference>
<evidence type="ECO:0000313" key="6">
    <source>
        <dbReference type="Proteomes" id="UP000325372"/>
    </source>
</evidence>
<dbReference type="InterPro" id="IPR032466">
    <property type="entry name" value="Metal_Hydrolase"/>
</dbReference>
<dbReference type="PANTHER" id="PTHR11647">
    <property type="entry name" value="HYDRANTOINASE/DIHYDROPYRIMIDINASE FAMILY MEMBER"/>
    <property type="match status" value="1"/>
</dbReference>
<dbReference type="GO" id="GO:0046872">
    <property type="term" value="F:metal ion binding"/>
    <property type="evidence" value="ECO:0007669"/>
    <property type="project" value="UniProtKB-KW"/>
</dbReference>
<dbReference type="GO" id="GO:0008798">
    <property type="term" value="F:beta-aspartyl-peptidase activity"/>
    <property type="evidence" value="ECO:0007669"/>
    <property type="project" value="InterPro"/>
</dbReference>
<feature type="domain" description="Amidohydrolase-related" evidence="4">
    <location>
        <begin position="54"/>
        <end position="361"/>
    </location>
</feature>
<dbReference type="EMBL" id="VYXP01000005">
    <property type="protein sequence ID" value="KAA9131577.1"/>
    <property type="molecule type" value="Genomic_DNA"/>
</dbReference>
<keyword evidence="6" id="KW-1185">Reference proteome</keyword>
<dbReference type="GO" id="GO:0016810">
    <property type="term" value="F:hydrolase activity, acting on carbon-nitrogen (but not peptide) bonds"/>
    <property type="evidence" value="ECO:0007669"/>
    <property type="project" value="InterPro"/>
</dbReference>
<feature type="binding site" evidence="3">
    <location>
        <position position="284"/>
    </location>
    <ligand>
        <name>Zn(2+)</name>
        <dbReference type="ChEBI" id="CHEBI:29105"/>
        <label>1</label>
        <note>catalytic</note>
    </ligand>
</feature>
<evidence type="ECO:0000256" key="1">
    <source>
        <dbReference type="PIRNR" id="PIRNR001238"/>
    </source>
</evidence>
<feature type="binding site" evidence="3">
    <location>
        <position position="64"/>
    </location>
    <ligand>
        <name>Zn(2+)</name>
        <dbReference type="ChEBI" id="CHEBI:29105"/>
        <label>1</label>
        <note>catalytic</note>
    </ligand>
</feature>
<evidence type="ECO:0000313" key="5">
    <source>
        <dbReference type="EMBL" id="KAA9131577.1"/>
    </source>
</evidence>
<protein>
    <recommendedName>
        <fullName evidence="1">Isoaspartyl dipeptidase</fullName>
        <ecNumber evidence="1">3.4.19.-</ecNumber>
    </recommendedName>
</protein>
<dbReference type="InterPro" id="IPR050378">
    <property type="entry name" value="Metallo-dep_Hydrolases_sf"/>
</dbReference>
<dbReference type="Pfam" id="PF01979">
    <property type="entry name" value="Amidohydro_1"/>
    <property type="match status" value="1"/>
</dbReference>
<feature type="binding site" evidence="3">
    <location>
        <position position="196"/>
    </location>
    <ligand>
        <name>Zn(2+)</name>
        <dbReference type="ChEBI" id="CHEBI:29105"/>
        <label>2</label>
        <note>catalytic</note>
    </ligand>
</feature>
<dbReference type="PIRSF" id="PIRSF001238">
    <property type="entry name" value="IadA"/>
    <property type="match status" value="1"/>
</dbReference>
<reference evidence="5 6" key="1">
    <citation type="submission" date="2019-09" db="EMBL/GenBank/DDBJ databases">
        <title>Wenzhouxiangella sp. Genome sequencing and assembly.</title>
        <authorList>
            <person name="Zhang R."/>
        </authorList>
    </citation>
    <scope>NUCLEOTIDE SEQUENCE [LARGE SCALE GENOMIC DNA]</scope>
    <source>
        <strain evidence="5 6">W260</strain>
    </source>
</reference>
<gene>
    <name evidence="5" type="ORF">F3N42_09690</name>
</gene>
<dbReference type="EC" id="3.4.19.-" evidence="1"/>
<keyword evidence="1 5" id="KW-0378">Hydrolase</keyword>
<dbReference type="PANTHER" id="PTHR11647:SF1">
    <property type="entry name" value="COLLAPSIN RESPONSE MEDIATOR PROTEIN"/>
    <property type="match status" value="1"/>
</dbReference>
<name>A0A5N0TBW8_9GAMM</name>
<evidence type="ECO:0000256" key="2">
    <source>
        <dbReference type="PIRSR" id="PIRSR001238-1"/>
    </source>
</evidence>
<dbReference type="InterPro" id="IPR011059">
    <property type="entry name" value="Metal-dep_hydrolase_composite"/>
</dbReference>
<keyword evidence="1 3" id="KW-0479">Metal-binding</keyword>
<dbReference type="SUPFAM" id="SSF51556">
    <property type="entry name" value="Metallo-dependent hydrolases"/>
    <property type="match status" value="1"/>
</dbReference>
<comment type="subcellular location">
    <subcellularLocation>
        <location evidence="1">Cytoplasm</location>
    </subcellularLocation>
</comment>
<feature type="binding site" evidence="3">
    <location>
        <position position="62"/>
    </location>
    <ligand>
        <name>Zn(2+)</name>
        <dbReference type="ChEBI" id="CHEBI:29105"/>
        <label>1</label>
        <note>catalytic</note>
    </ligand>
</feature>
<evidence type="ECO:0000256" key="3">
    <source>
        <dbReference type="PIRSR" id="PIRSR001238-3"/>
    </source>
</evidence>
<sequence length="387" mass="41283">MLSLIENADLYAPEARGICHLLVGAGRVLHVDRERIDVDARLLAERLDLQGAPLVPGLVDAHVHVTGGGGEDGFSTQAMPVPLSAYTAHGVTSVVGLLGTDDETRSTASLLARTRALREEGLSAWCWTGGYHLPATTLTGSVRRDIVSLGPVIGLGEIAISDHRSSQPTHDELARLASEVHVAGLLSRKAGVMHLHLGDGPRGLEPVRRLLAETELPPRMFHPTHVNRRKALFEEACELAPGGSTVDVTAFPVGPDEDAWSGADAWERFHESGAPAGRLTVSSDGGGCLPVFDNQGSMLRMDFATSAGLTDTLAELLGRGHELAAVLPCLTRNVAELLRLPRKGRIAAGMDADLVVLDTRHRPCHVMARGRWMVRDGRALVTGTFEG</sequence>
<keyword evidence="1" id="KW-0645">Protease</keyword>
<dbReference type="InterPro" id="IPR006680">
    <property type="entry name" value="Amidohydro-rel"/>
</dbReference>
<comment type="PTM">
    <text evidence="1">Carboxylation allows a single lysine to coordinate two zinc ions.</text>
</comment>
<dbReference type="NCBIfam" id="TIGR01975">
    <property type="entry name" value="isoAsp_dipep"/>
    <property type="match status" value="1"/>
</dbReference>
<dbReference type="Gene3D" id="3.20.20.140">
    <property type="entry name" value="Metal-dependent hydrolases"/>
    <property type="match status" value="1"/>
</dbReference>
<organism evidence="5 6">
    <name type="scientific">Marinihelvus fidelis</name>
    <dbReference type="NCBI Taxonomy" id="2613842"/>
    <lineage>
        <taxon>Bacteria</taxon>
        <taxon>Pseudomonadati</taxon>
        <taxon>Pseudomonadota</taxon>
        <taxon>Gammaproteobacteria</taxon>
        <taxon>Chromatiales</taxon>
        <taxon>Wenzhouxiangellaceae</taxon>
        <taxon>Marinihelvus</taxon>
    </lineage>
</organism>
<evidence type="ECO:0000259" key="4">
    <source>
        <dbReference type="Pfam" id="PF01979"/>
    </source>
</evidence>
<proteinExistence type="inferred from homology"/>
<dbReference type="GO" id="GO:0005737">
    <property type="term" value="C:cytoplasm"/>
    <property type="evidence" value="ECO:0007669"/>
    <property type="project" value="UniProtKB-SubCell"/>
</dbReference>
<dbReference type="GO" id="GO:0006508">
    <property type="term" value="P:proteolysis"/>
    <property type="evidence" value="ECO:0007669"/>
    <property type="project" value="UniProtKB-KW"/>
</dbReference>
<comment type="function">
    <text evidence="1">Catalyzes the hydrolytic cleavage of a subset of L-isoaspartyl (L-beta-aspartyl) dipeptides. Used to degrade proteins damaged by L-isoaspartyl residues formation.</text>
</comment>
<dbReference type="GO" id="GO:0008237">
    <property type="term" value="F:metallopeptidase activity"/>
    <property type="evidence" value="ECO:0007669"/>
    <property type="project" value="UniProtKB-KW"/>
</dbReference>
<dbReference type="InterPro" id="IPR010229">
    <property type="entry name" value="Pept_M38_dipep"/>
</dbReference>
<keyword evidence="1" id="KW-0482">Metalloprotease</keyword>
<comment type="cofactor">
    <cofactor evidence="1 3">
        <name>Zn(2+)</name>
        <dbReference type="ChEBI" id="CHEBI:29105"/>
    </cofactor>
    <text evidence="1 3">Binds 2 Zn(2+) ions per subunit.</text>
</comment>
<keyword evidence="1 3" id="KW-0862">Zinc</keyword>